<dbReference type="PANTHER" id="PTHR46621:SF1">
    <property type="entry name" value="SNRNA-ACTIVATING PROTEIN COMPLEX SUBUNIT 4"/>
    <property type="match status" value="1"/>
</dbReference>
<dbReference type="PANTHER" id="PTHR46621">
    <property type="entry name" value="SNRNA-ACTIVATING PROTEIN COMPLEX SUBUNIT 4"/>
    <property type="match status" value="1"/>
</dbReference>
<dbReference type="HOGENOM" id="CLU_727926_0_0_1"/>
<dbReference type="SUPFAM" id="SSF46689">
    <property type="entry name" value="Homeodomain-like"/>
    <property type="match status" value="2"/>
</dbReference>
<dbReference type="OrthoDB" id="2143914at2759"/>
<evidence type="ECO:0000313" key="9">
    <source>
        <dbReference type="Proteomes" id="UP000019487"/>
    </source>
</evidence>
<dbReference type="InterPro" id="IPR051575">
    <property type="entry name" value="Myb-like_DNA-bd"/>
</dbReference>
<feature type="domain" description="HTH myb-type" evidence="7">
    <location>
        <begin position="62"/>
        <end position="112"/>
    </location>
</feature>
<dbReference type="STRING" id="1432307.W9C7F2"/>
<dbReference type="GO" id="GO:0000978">
    <property type="term" value="F:RNA polymerase II cis-regulatory region sequence-specific DNA binding"/>
    <property type="evidence" value="ECO:0007669"/>
    <property type="project" value="TreeGrafter"/>
</dbReference>
<dbReference type="Pfam" id="PF13921">
    <property type="entry name" value="Myb_DNA-bind_6"/>
    <property type="match status" value="1"/>
</dbReference>
<evidence type="ECO:0000256" key="1">
    <source>
        <dbReference type="ARBA" id="ARBA00023015"/>
    </source>
</evidence>
<dbReference type="GO" id="GO:0001006">
    <property type="term" value="F:RNA polymerase III type 3 promoter sequence-specific DNA binding"/>
    <property type="evidence" value="ECO:0007669"/>
    <property type="project" value="TreeGrafter"/>
</dbReference>
<feature type="domain" description="Myb-like" evidence="6">
    <location>
        <begin position="109"/>
        <end position="160"/>
    </location>
</feature>
<evidence type="ECO:0000259" key="7">
    <source>
        <dbReference type="PROSITE" id="PS51294"/>
    </source>
</evidence>
<evidence type="ECO:0000259" key="6">
    <source>
        <dbReference type="PROSITE" id="PS50090"/>
    </source>
</evidence>
<evidence type="ECO:0000256" key="3">
    <source>
        <dbReference type="ARBA" id="ARBA00023163"/>
    </source>
</evidence>
<sequence length="380" mass="42940">MPRTPRRWAPQEDSILLEKSMQLCLENGGSEANISWTSVADALTTRTNKDCRKRWFKLRGGKRGPWRVNEDHRLQEGVQKHGSRWILVAETVKTRNSDQCAKRWQHCLDPSLDHSEWTNEEDIQLVAAVTCFGTSWKDIKKVVFPRRSTANLKNRHTALIRQNNESPKVPHTEDGVVDPSLRWMSFDQDMFDDDGQFGITFDESSHITHPTSFASGDRSGLSYESPKFLGMDMISTSANTNSDLPPLNWDFTSDPNIASSLVSCGLMSDHTLDSRLDYSNHAHSALWKDRDGSADSSESYPMSKLVSPSSEQVTPDISQILTEEEPRQVSNHMLPTPVNKRSSSMPQMVIIIDEPNPQIIMSMVEILTRTNCKASMSMKT</sequence>
<reference evidence="8 9" key="1">
    <citation type="journal article" date="2014" name="Genome Announc.">
        <title>Draft genome sequence of Sclerotinia borealis, a psychrophilic plant pathogenic fungus.</title>
        <authorList>
            <person name="Mardanov A.V."/>
            <person name="Beletsky A.V."/>
            <person name="Kadnikov V.V."/>
            <person name="Ignatov A.N."/>
            <person name="Ravin N.V."/>
        </authorList>
    </citation>
    <scope>NUCLEOTIDE SEQUENCE [LARGE SCALE GENOMIC DNA]</scope>
    <source>
        <strain evidence="9">F-4157</strain>
    </source>
</reference>
<evidence type="ECO:0000256" key="2">
    <source>
        <dbReference type="ARBA" id="ARBA00023125"/>
    </source>
</evidence>
<dbReference type="InterPro" id="IPR017930">
    <property type="entry name" value="Myb_dom"/>
</dbReference>
<keyword evidence="4" id="KW-0539">Nucleus</keyword>
<feature type="compositionally biased region" description="Polar residues" evidence="5">
    <location>
        <begin position="294"/>
        <end position="313"/>
    </location>
</feature>
<dbReference type="GO" id="GO:0042796">
    <property type="term" value="P:snRNA transcription by RNA polymerase III"/>
    <property type="evidence" value="ECO:0007669"/>
    <property type="project" value="TreeGrafter"/>
</dbReference>
<keyword evidence="1" id="KW-0805">Transcription regulation</keyword>
<dbReference type="GO" id="GO:0019185">
    <property type="term" value="C:snRNA-activating protein complex"/>
    <property type="evidence" value="ECO:0007669"/>
    <property type="project" value="TreeGrafter"/>
</dbReference>
<protein>
    <submittedName>
        <fullName evidence="8">Putative Myb transcription factor</fullName>
    </submittedName>
</protein>
<dbReference type="EMBL" id="AYSA01000458">
    <property type="protein sequence ID" value="ESZ91786.1"/>
    <property type="molecule type" value="Genomic_DNA"/>
</dbReference>
<comment type="caution">
    <text evidence="8">The sequence shown here is derived from an EMBL/GenBank/DDBJ whole genome shotgun (WGS) entry which is preliminary data.</text>
</comment>
<dbReference type="InterPro" id="IPR001005">
    <property type="entry name" value="SANT/Myb"/>
</dbReference>
<gene>
    <name evidence="8" type="ORF">SBOR_7824</name>
</gene>
<dbReference type="SMART" id="SM00717">
    <property type="entry name" value="SANT"/>
    <property type="match status" value="3"/>
</dbReference>
<dbReference type="Pfam" id="PF00249">
    <property type="entry name" value="Myb_DNA-binding"/>
    <property type="match status" value="1"/>
</dbReference>
<feature type="region of interest" description="Disordered" evidence="5">
    <location>
        <begin position="288"/>
        <end position="313"/>
    </location>
</feature>
<accession>W9C7F2</accession>
<dbReference type="CDD" id="cd00167">
    <property type="entry name" value="SANT"/>
    <property type="match status" value="2"/>
</dbReference>
<keyword evidence="2" id="KW-0238">DNA-binding</keyword>
<keyword evidence="3" id="KW-0804">Transcription</keyword>
<dbReference type="PROSITE" id="PS51294">
    <property type="entry name" value="HTH_MYB"/>
    <property type="match status" value="1"/>
</dbReference>
<dbReference type="GO" id="GO:0042795">
    <property type="term" value="P:snRNA transcription by RNA polymerase II"/>
    <property type="evidence" value="ECO:0007669"/>
    <property type="project" value="TreeGrafter"/>
</dbReference>
<evidence type="ECO:0000313" key="8">
    <source>
        <dbReference type="EMBL" id="ESZ91786.1"/>
    </source>
</evidence>
<dbReference type="Proteomes" id="UP000019487">
    <property type="component" value="Unassembled WGS sequence"/>
</dbReference>
<dbReference type="AlphaFoldDB" id="W9C7F2"/>
<name>W9C7F2_SCLBF</name>
<dbReference type="PROSITE" id="PS50090">
    <property type="entry name" value="MYB_LIKE"/>
    <property type="match status" value="3"/>
</dbReference>
<keyword evidence="9" id="KW-1185">Reference proteome</keyword>
<feature type="domain" description="Myb-like" evidence="6">
    <location>
        <begin position="62"/>
        <end position="108"/>
    </location>
</feature>
<evidence type="ECO:0000256" key="5">
    <source>
        <dbReference type="SAM" id="MobiDB-lite"/>
    </source>
</evidence>
<dbReference type="InterPro" id="IPR009057">
    <property type="entry name" value="Homeodomain-like_sf"/>
</dbReference>
<evidence type="ECO:0000256" key="4">
    <source>
        <dbReference type="ARBA" id="ARBA00023242"/>
    </source>
</evidence>
<organism evidence="8 9">
    <name type="scientific">Sclerotinia borealis (strain F-4128)</name>
    <dbReference type="NCBI Taxonomy" id="1432307"/>
    <lineage>
        <taxon>Eukaryota</taxon>
        <taxon>Fungi</taxon>
        <taxon>Dikarya</taxon>
        <taxon>Ascomycota</taxon>
        <taxon>Pezizomycotina</taxon>
        <taxon>Leotiomycetes</taxon>
        <taxon>Helotiales</taxon>
        <taxon>Sclerotiniaceae</taxon>
        <taxon>Sclerotinia</taxon>
    </lineage>
</organism>
<feature type="domain" description="Myb-like" evidence="6">
    <location>
        <begin position="7"/>
        <end position="59"/>
    </location>
</feature>
<dbReference type="Gene3D" id="1.10.10.60">
    <property type="entry name" value="Homeodomain-like"/>
    <property type="match status" value="3"/>
</dbReference>
<proteinExistence type="predicted"/>